<dbReference type="InterPro" id="IPR017441">
    <property type="entry name" value="Protein_kinase_ATP_BS"/>
</dbReference>
<evidence type="ECO:0000256" key="3">
    <source>
        <dbReference type="ARBA" id="ARBA00022679"/>
    </source>
</evidence>
<dbReference type="AlphaFoldDB" id="A0A6I3KRF8"/>
<dbReference type="Gene3D" id="3.30.200.20">
    <property type="entry name" value="Phosphorylase Kinase, domain 1"/>
    <property type="match status" value="1"/>
</dbReference>
<dbReference type="Pfam" id="PF00069">
    <property type="entry name" value="Pkinase"/>
    <property type="match status" value="1"/>
</dbReference>
<dbReference type="CDD" id="cd14014">
    <property type="entry name" value="STKc_PknB_like"/>
    <property type="match status" value="1"/>
</dbReference>
<evidence type="ECO:0000259" key="10">
    <source>
        <dbReference type="PROSITE" id="PS50011"/>
    </source>
</evidence>
<gene>
    <name evidence="11" type="ORF">GLP40_04540</name>
</gene>
<dbReference type="PANTHER" id="PTHR43289">
    <property type="entry name" value="MITOGEN-ACTIVATED PROTEIN KINASE KINASE KINASE 20-RELATED"/>
    <property type="match status" value="1"/>
</dbReference>
<dbReference type="PROSITE" id="PS50011">
    <property type="entry name" value="PROTEIN_KINASE_DOM"/>
    <property type="match status" value="1"/>
</dbReference>
<comment type="caution">
    <text evidence="11">The sequence shown here is derived from an EMBL/GenBank/DDBJ whole genome shotgun (WGS) entry which is preliminary data.</text>
</comment>
<dbReference type="SMART" id="SM00220">
    <property type="entry name" value="S_TKc"/>
    <property type="match status" value="1"/>
</dbReference>
<dbReference type="Gene3D" id="1.10.510.10">
    <property type="entry name" value="Transferase(Phosphotransferase) domain 1"/>
    <property type="match status" value="1"/>
</dbReference>
<keyword evidence="2" id="KW-0723">Serine/threonine-protein kinase</keyword>
<dbReference type="EMBL" id="WMBB01000002">
    <property type="protein sequence ID" value="MTE12057.1"/>
    <property type="molecule type" value="Genomic_DNA"/>
</dbReference>
<evidence type="ECO:0000313" key="11">
    <source>
        <dbReference type="EMBL" id="MTE12057.1"/>
    </source>
</evidence>
<dbReference type="EC" id="2.7.11.1" evidence="1"/>
<accession>A0A6I3KRF8</accession>
<dbReference type="InterPro" id="IPR008271">
    <property type="entry name" value="Ser/Thr_kinase_AS"/>
</dbReference>
<organism evidence="11 12">
    <name type="scientific">Nocardia aurantiaca</name>
    <dbReference type="NCBI Taxonomy" id="2675850"/>
    <lineage>
        <taxon>Bacteria</taxon>
        <taxon>Bacillati</taxon>
        <taxon>Actinomycetota</taxon>
        <taxon>Actinomycetes</taxon>
        <taxon>Mycobacteriales</taxon>
        <taxon>Nocardiaceae</taxon>
        <taxon>Nocardia</taxon>
    </lineage>
</organism>
<keyword evidence="9" id="KW-0812">Transmembrane</keyword>
<keyword evidence="6 7" id="KW-0067">ATP-binding</keyword>
<evidence type="ECO:0000256" key="5">
    <source>
        <dbReference type="ARBA" id="ARBA00022777"/>
    </source>
</evidence>
<feature type="region of interest" description="Disordered" evidence="8">
    <location>
        <begin position="287"/>
        <end position="330"/>
    </location>
</feature>
<evidence type="ECO:0000256" key="1">
    <source>
        <dbReference type="ARBA" id="ARBA00012513"/>
    </source>
</evidence>
<evidence type="ECO:0000313" key="12">
    <source>
        <dbReference type="Proteomes" id="UP000432464"/>
    </source>
</evidence>
<dbReference type="InterPro" id="IPR011009">
    <property type="entry name" value="Kinase-like_dom_sf"/>
</dbReference>
<keyword evidence="5 11" id="KW-0418">Kinase</keyword>
<evidence type="ECO:0000256" key="4">
    <source>
        <dbReference type="ARBA" id="ARBA00022741"/>
    </source>
</evidence>
<dbReference type="Proteomes" id="UP000432464">
    <property type="component" value="Unassembled WGS sequence"/>
</dbReference>
<keyword evidence="9" id="KW-1133">Transmembrane helix</keyword>
<evidence type="ECO:0000256" key="2">
    <source>
        <dbReference type="ARBA" id="ARBA00022527"/>
    </source>
</evidence>
<evidence type="ECO:0000256" key="6">
    <source>
        <dbReference type="ARBA" id="ARBA00022840"/>
    </source>
</evidence>
<keyword evidence="4 7" id="KW-0547">Nucleotide-binding</keyword>
<keyword evidence="3" id="KW-0808">Transferase</keyword>
<keyword evidence="12" id="KW-1185">Reference proteome</keyword>
<proteinExistence type="predicted"/>
<dbReference type="RefSeq" id="WP_154786555.1">
    <property type="nucleotide sequence ID" value="NZ_WMBB01000002.1"/>
</dbReference>
<feature type="domain" description="Protein kinase" evidence="10">
    <location>
        <begin position="13"/>
        <end position="277"/>
    </location>
</feature>
<dbReference type="InterPro" id="IPR000719">
    <property type="entry name" value="Prot_kinase_dom"/>
</dbReference>
<name>A0A6I3KRF8_9NOCA</name>
<dbReference type="SUPFAM" id="SSF56112">
    <property type="entry name" value="Protein kinase-like (PK-like)"/>
    <property type="match status" value="1"/>
</dbReference>
<dbReference type="PANTHER" id="PTHR43289:SF6">
    <property type="entry name" value="SERINE_THREONINE-PROTEIN KINASE NEKL-3"/>
    <property type="match status" value="1"/>
</dbReference>
<evidence type="ECO:0000256" key="9">
    <source>
        <dbReference type="SAM" id="Phobius"/>
    </source>
</evidence>
<keyword evidence="9" id="KW-0472">Membrane</keyword>
<dbReference type="PROSITE" id="PS00108">
    <property type="entry name" value="PROTEIN_KINASE_ST"/>
    <property type="match status" value="1"/>
</dbReference>
<feature type="binding site" evidence="7">
    <location>
        <position position="42"/>
    </location>
    <ligand>
        <name>ATP</name>
        <dbReference type="ChEBI" id="CHEBI:30616"/>
    </ligand>
</feature>
<dbReference type="GO" id="GO:0005524">
    <property type="term" value="F:ATP binding"/>
    <property type="evidence" value="ECO:0007669"/>
    <property type="project" value="UniProtKB-UniRule"/>
</dbReference>
<feature type="transmembrane region" description="Helical" evidence="9">
    <location>
        <begin position="378"/>
        <end position="400"/>
    </location>
</feature>
<evidence type="ECO:0000256" key="7">
    <source>
        <dbReference type="PROSITE-ProRule" id="PRU10141"/>
    </source>
</evidence>
<sequence length="548" mass="57848">MADLKPGEDIAGYVIERWIGAGGSGTVYAARHPRLPRLAAVKVFNRDEVTADAEGWRRFEREADITARFDHPNIVSVYDRGLDDGRLWIAMQFVEGPDADSLSGLAPERALRVGSGIASALDYAHGKGVLHRDVKPSNIMLSPAEDGRPERALLTDFGIARLRDETTHVTRTGDISATFAFASPEQVSGRFLDPRTDQYSLACTLFVLLTGCRPFLATDLAGLIYAHTSTPPLHVSQVRPDLPGGFDAVFDRALAKHPDERFPSCADFTDAVWQVWRVASTPTVSDTPPIGFVTDPGVPRSPRTDPTVLRSPRTDPTVLRSPRTDPTVLGPGHYHTDPGAPAYGVAYGANAGSFEDAAPHRHRAPEPARGGAGVGRGVVTGLLAVLAAAVIGGSAVLVTVNLESHGRTSGAPVSAAVPTVATAVSSVATSIAAVPPSTLAGRVPQDFVGEWSGTSDSNADDYRLVIRQGNLNDAVVTSTVLRGSRPLCVFDYRLLGVPGAGDITVGAGTVISGGSSCSPQDTHELVLSNGRITRALSVSGYVTYTRVK</sequence>
<dbReference type="GO" id="GO:0004674">
    <property type="term" value="F:protein serine/threonine kinase activity"/>
    <property type="evidence" value="ECO:0007669"/>
    <property type="project" value="UniProtKB-KW"/>
</dbReference>
<reference evidence="11 12" key="1">
    <citation type="submission" date="2019-11" db="EMBL/GenBank/DDBJ databases">
        <title>Nocardia sp. nov. CT2-14 isolated from soil.</title>
        <authorList>
            <person name="Kanchanasin P."/>
            <person name="Tanasupawat S."/>
            <person name="Yuki M."/>
            <person name="Kudo T."/>
        </authorList>
    </citation>
    <scope>NUCLEOTIDE SEQUENCE [LARGE SCALE GENOMIC DNA]</scope>
    <source>
        <strain evidence="11 12">CT2-14</strain>
    </source>
</reference>
<protein>
    <recommendedName>
        <fullName evidence="1">non-specific serine/threonine protein kinase</fullName>
        <ecNumber evidence="1">2.7.11.1</ecNumber>
    </recommendedName>
</protein>
<evidence type="ECO:0000256" key="8">
    <source>
        <dbReference type="SAM" id="MobiDB-lite"/>
    </source>
</evidence>
<dbReference type="PROSITE" id="PS00107">
    <property type="entry name" value="PROTEIN_KINASE_ATP"/>
    <property type="match status" value="1"/>
</dbReference>